<name>A0A9D9GV55_9GAMM</name>
<dbReference type="AlphaFoldDB" id="A0A9D9GV55"/>
<gene>
    <name evidence="2" type="ORF">IAB19_10810</name>
</gene>
<sequence>AAKGAEQAEREILEREYARYYARKKQRRFAREEPYPPEDAQAVPDPVPEADRYAEPPFVDPDEMYGIPDPGPQPDEALAAWQAQEEFCEQEGPQAGSAPEAYAQEASYGEYGDCSREDSSDEKSA</sequence>
<feature type="compositionally biased region" description="Basic and acidic residues" evidence="1">
    <location>
        <begin position="113"/>
        <end position="125"/>
    </location>
</feature>
<dbReference type="Proteomes" id="UP000823631">
    <property type="component" value="Unassembled WGS sequence"/>
</dbReference>
<comment type="caution">
    <text evidence="2">The sequence shown here is derived from an EMBL/GenBank/DDBJ whole genome shotgun (WGS) entry which is preliminary data.</text>
</comment>
<feature type="non-terminal residue" evidence="2">
    <location>
        <position position="1"/>
    </location>
</feature>
<reference evidence="2" key="2">
    <citation type="journal article" date="2021" name="PeerJ">
        <title>Extensive microbial diversity within the chicken gut microbiome revealed by metagenomics and culture.</title>
        <authorList>
            <person name="Gilroy R."/>
            <person name="Ravi A."/>
            <person name="Getino M."/>
            <person name="Pursley I."/>
            <person name="Horton D.L."/>
            <person name="Alikhan N.F."/>
            <person name="Baker D."/>
            <person name="Gharbi K."/>
            <person name="Hall N."/>
            <person name="Watson M."/>
            <person name="Adriaenssens E.M."/>
            <person name="Foster-Nyarko E."/>
            <person name="Jarju S."/>
            <person name="Secka A."/>
            <person name="Antonio M."/>
            <person name="Oren A."/>
            <person name="Chaudhuri R.R."/>
            <person name="La Ragione R."/>
            <person name="Hildebrand F."/>
            <person name="Pallen M.J."/>
        </authorList>
    </citation>
    <scope>NUCLEOTIDE SEQUENCE</scope>
    <source>
        <strain evidence="2">17213</strain>
    </source>
</reference>
<feature type="region of interest" description="Disordered" evidence="1">
    <location>
        <begin position="27"/>
        <end position="125"/>
    </location>
</feature>
<evidence type="ECO:0000256" key="1">
    <source>
        <dbReference type="SAM" id="MobiDB-lite"/>
    </source>
</evidence>
<evidence type="ECO:0000313" key="2">
    <source>
        <dbReference type="EMBL" id="MBO8416860.1"/>
    </source>
</evidence>
<reference evidence="2" key="1">
    <citation type="submission" date="2020-10" db="EMBL/GenBank/DDBJ databases">
        <authorList>
            <person name="Gilroy R."/>
        </authorList>
    </citation>
    <scope>NUCLEOTIDE SEQUENCE</scope>
    <source>
        <strain evidence="2">17213</strain>
    </source>
</reference>
<organism evidence="2 3">
    <name type="scientific">Candidatus Avisuccinivibrio stercorigallinarum</name>
    <dbReference type="NCBI Taxonomy" id="2840704"/>
    <lineage>
        <taxon>Bacteria</taxon>
        <taxon>Pseudomonadati</taxon>
        <taxon>Pseudomonadota</taxon>
        <taxon>Gammaproteobacteria</taxon>
        <taxon>Aeromonadales</taxon>
        <taxon>Succinivibrionaceae</taxon>
        <taxon>Succinivibrionaceae incertae sedis</taxon>
        <taxon>Candidatus Avisuccinivibrio</taxon>
    </lineage>
</organism>
<accession>A0A9D9GV55</accession>
<dbReference type="EMBL" id="JADINH010000218">
    <property type="protein sequence ID" value="MBO8416860.1"/>
    <property type="molecule type" value="Genomic_DNA"/>
</dbReference>
<evidence type="ECO:0000313" key="3">
    <source>
        <dbReference type="Proteomes" id="UP000823631"/>
    </source>
</evidence>
<protein>
    <submittedName>
        <fullName evidence="2">Uncharacterized protein</fullName>
    </submittedName>
</protein>
<proteinExistence type="predicted"/>